<dbReference type="Pfam" id="PF07969">
    <property type="entry name" value="Amidohydro_3"/>
    <property type="match status" value="1"/>
</dbReference>
<gene>
    <name evidence="3" type="primary">fhcA</name>
    <name evidence="3" type="ORF">NOV72_05685</name>
</gene>
<dbReference type="CDD" id="cd01304">
    <property type="entry name" value="FMDH_A"/>
    <property type="match status" value="1"/>
</dbReference>
<dbReference type="InterPro" id="IPR050378">
    <property type="entry name" value="Metallo-dep_Hydrolases_sf"/>
</dbReference>
<keyword evidence="3" id="KW-0378">Hydrolase</keyword>
<dbReference type="GO" id="GO:0016740">
    <property type="term" value="F:transferase activity"/>
    <property type="evidence" value="ECO:0007669"/>
    <property type="project" value="UniProtKB-KW"/>
</dbReference>
<keyword evidence="4" id="KW-1185">Reference proteome</keyword>
<feature type="domain" description="Amidohydrolase 3" evidence="2">
    <location>
        <begin position="43"/>
        <end position="476"/>
    </location>
</feature>
<dbReference type="InterPro" id="IPR012027">
    <property type="entry name" value="Formylmethanofuran_DH_asu"/>
</dbReference>
<dbReference type="GO" id="GO:0016810">
    <property type="term" value="F:hydrolase activity, acting on carbon-nitrogen (but not peptide) bonds"/>
    <property type="evidence" value="ECO:0007669"/>
    <property type="project" value="InterPro"/>
</dbReference>
<dbReference type="EMBL" id="OGTP01000031">
    <property type="protein sequence ID" value="SPB18485.1"/>
    <property type="molecule type" value="Genomic_DNA"/>
</dbReference>
<organism evidence="3 4">
    <name type="scientific">Caballeronia novacaledonica</name>
    <dbReference type="NCBI Taxonomy" id="1544861"/>
    <lineage>
        <taxon>Bacteria</taxon>
        <taxon>Pseudomonadati</taxon>
        <taxon>Pseudomonadota</taxon>
        <taxon>Betaproteobacteria</taxon>
        <taxon>Burkholderiales</taxon>
        <taxon>Burkholderiaceae</taxon>
        <taxon>Caballeronia</taxon>
    </lineage>
</organism>
<proteinExistence type="predicted"/>
<dbReference type="PANTHER" id="PTHR11647:SF1">
    <property type="entry name" value="COLLAPSIN RESPONSE MEDIATOR PROTEIN"/>
    <property type="match status" value="1"/>
</dbReference>
<dbReference type="PANTHER" id="PTHR11647">
    <property type="entry name" value="HYDRANTOINASE/DIHYDROPYRIMIDINASE FAMILY MEMBER"/>
    <property type="match status" value="1"/>
</dbReference>
<dbReference type="InterPro" id="IPR032466">
    <property type="entry name" value="Metal_Hydrolase"/>
</dbReference>
<dbReference type="NCBIfam" id="TIGR03121">
    <property type="entry name" value="one_C_dehyd_A"/>
    <property type="match status" value="1"/>
</dbReference>
<protein>
    <submittedName>
        <fullName evidence="3">Formyltransferase/hydrolase complex Fhc subunit A</fullName>
        <ecNumber evidence="3">3.5.1.-</ecNumber>
    </submittedName>
</protein>
<dbReference type="InterPro" id="IPR011059">
    <property type="entry name" value="Metal-dep_hydrolase_composite"/>
</dbReference>
<evidence type="ECO:0000256" key="1">
    <source>
        <dbReference type="SAM" id="MobiDB-lite"/>
    </source>
</evidence>
<dbReference type="PIRSF" id="PIRSF006453">
    <property type="entry name" value="FwdA"/>
    <property type="match status" value="1"/>
</dbReference>
<dbReference type="SUPFAM" id="SSF51556">
    <property type="entry name" value="Metallo-dependent hydrolases"/>
    <property type="match status" value="1"/>
</dbReference>
<dbReference type="EC" id="3.5.1.-" evidence="3"/>
<dbReference type="Proteomes" id="UP000238169">
    <property type="component" value="Unassembled WGS sequence"/>
</dbReference>
<dbReference type="SUPFAM" id="SSF51338">
    <property type="entry name" value="Composite domain of metallo-dependent hydrolases"/>
    <property type="match status" value="2"/>
</dbReference>
<keyword evidence="3" id="KW-0808">Transferase</keyword>
<dbReference type="InterPro" id="IPR013108">
    <property type="entry name" value="Amidohydro_3"/>
</dbReference>
<accession>A0A2U3IE49</accession>
<evidence type="ECO:0000313" key="4">
    <source>
        <dbReference type="Proteomes" id="UP000238169"/>
    </source>
</evidence>
<evidence type="ECO:0000313" key="3">
    <source>
        <dbReference type="EMBL" id="SPB18485.1"/>
    </source>
</evidence>
<dbReference type="RefSeq" id="WP_106857927.1">
    <property type="nucleotide sequence ID" value="NZ_OGTP01000031.1"/>
</dbReference>
<sequence>MSVTRLEGGTLYDPANGIDGEKRDIHIRDGRIVDHAHGEGIDQEFDANGMVVMAGGIDLHSHIGGGKTNLSRLLLPEDHRDDPRAVPDRPHEGRYMRLPSCGVCAPGTLAAGYRYAEMGYTAAFEPAMIASNARHAHLEMGDTPIIDHGAYVMMGNDELFLQMLAANEDFERVRDYVGWTIDSSKALGVKVVNPGGISAFKFNQRSLDVDERHVHYGITPRDVLKTLTRALTDLRVPHPLHVHASNLGVPGNIESTIRTMDAAEGLPIHLTHIQFHSYGAEGPRKFSSGARAIAEAVNARPNVTIDVGQIIFGQTVTASGDTMMQFKNAPMAKPRKWVLGDIECDAGCGVVPFKYREQSFVNALQWIIGLEIFLLVDDPWRVSMTTDHPNGAPFTSYPHLIRLLMDKSFRDAQLDTLHADAKTASALAEITREFSLYDIAIITRAGPAKLLGLKDRGHLGAGAAADIAVYRDDADRERMFTSPAYVFKDGELIARDGTLLATPTGGIHFVSPEYDRAIETRVRDFARKNLATRFENIAIGDDEICACCNGGRLLPVACFAAGGS</sequence>
<dbReference type="OrthoDB" id="9807210at2"/>
<dbReference type="Gene3D" id="2.30.40.10">
    <property type="entry name" value="Urease, subunit C, domain 1"/>
    <property type="match status" value="1"/>
</dbReference>
<dbReference type="AlphaFoldDB" id="A0A2U3IE49"/>
<evidence type="ECO:0000259" key="2">
    <source>
        <dbReference type="Pfam" id="PF07969"/>
    </source>
</evidence>
<reference evidence="4" key="1">
    <citation type="submission" date="2018-01" db="EMBL/GenBank/DDBJ databases">
        <authorList>
            <person name="Peeters C."/>
        </authorList>
    </citation>
    <scope>NUCLEOTIDE SEQUENCE [LARGE SCALE GENOMIC DNA]</scope>
</reference>
<name>A0A2U3IE49_9BURK</name>
<feature type="region of interest" description="Disordered" evidence="1">
    <location>
        <begin position="1"/>
        <end position="20"/>
    </location>
</feature>